<evidence type="ECO:0000256" key="1">
    <source>
        <dbReference type="SAM" id="Phobius"/>
    </source>
</evidence>
<evidence type="ECO:0000313" key="3">
    <source>
        <dbReference type="Proteomes" id="UP001500596"/>
    </source>
</evidence>
<reference evidence="2 3" key="1">
    <citation type="journal article" date="2019" name="Int. J. Syst. Evol. Microbiol.">
        <title>The Global Catalogue of Microorganisms (GCM) 10K type strain sequencing project: providing services to taxonomists for standard genome sequencing and annotation.</title>
        <authorList>
            <consortium name="The Broad Institute Genomics Platform"/>
            <consortium name="The Broad Institute Genome Sequencing Center for Infectious Disease"/>
            <person name="Wu L."/>
            <person name="Ma J."/>
        </authorList>
    </citation>
    <scope>NUCLEOTIDE SEQUENCE [LARGE SCALE GENOMIC DNA]</scope>
    <source>
        <strain evidence="2 3">JCM 15575</strain>
    </source>
</reference>
<dbReference type="RefSeq" id="WP_344050619.1">
    <property type="nucleotide sequence ID" value="NZ_BAAAPK010000001.1"/>
</dbReference>
<sequence>MTDLLKIDVSFVVDKGADLAVGLVATVFGIITVFLIARPRIEFADSIVLSTNPDGSLRYGVRVRPRSRLLELTDLRLSAYVKFGTPGKTTSVPVPLSRDHWSKVRRLGDEQRWTASPQLFLREVHWRRHLTRTAPPRRSAALMDILSERNGRLVIEVTAVSAIFSVTTVSRKEYTASDFDDSDAGNPPTLGTVFGFISLVRRGLRGSPRPSPGR</sequence>
<dbReference type="EMBL" id="BAAAPK010000001">
    <property type="protein sequence ID" value="GAA1661623.1"/>
    <property type="molecule type" value="Genomic_DNA"/>
</dbReference>
<feature type="transmembrane region" description="Helical" evidence="1">
    <location>
        <begin position="20"/>
        <end position="37"/>
    </location>
</feature>
<organism evidence="2 3">
    <name type="scientific">Microbacterium lacus</name>
    <dbReference type="NCBI Taxonomy" id="415217"/>
    <lineage>
        <taxon>Bacteria</taxon>
        <taxon>Bacillati</taxon>
        <taxon>Actinomycetota</taxon>
        <taxon>Actinomycetes</taxon>
        <taxon>Micrococcales</taxon>
        <taxon>Microbacteriaceae</taxon>
        <taxon>Microbacterium</taxon>
    </lineage>
</organism>
<evidence type="ECO:0000313" key="2">
    <source>
        <dbReference type="EMBL" id="GAA1661623.1"/>
    </source>
</evidence>
<keyword evidence="1" id="KW-0472">Membrane</keyword>
<dbReference type="Proteomes" id="UP001500596">
    <property type="component" value="Unassembled WGS sequence"/>
</dbReference>
<comment type="caution">
    <text evidence="2">The sequence shown here is derived from an EMBL/GenBank/DDBJ whole genome shotgun (WGS) entry which is preliminary data.</text>
</comment>
<name>A0ABN2FXL8_9MICO</name>
<keyword evidence="1" id="KW-0812">Transmembrane</keyword>
<accession>A0ABN2FXL8</accession>
<proteinExistence type="predicted"/>
<keyword evidence="1" id="KW-1133">Transmembrane helix</keyword>
<protein>
    <submittedName>
        <fullName evidence="2">Uncharacterized protein</fullName>
    </submittedName>
</protein>
<keyword evidence="3" id="KW-1185">Reference proteome</keyword>
<gene>
    <name evidence="2" type="ORF">GCM10009807_01610</name>
</gene>